<dbReference type="PANTHER" id="PTHR35703">
    <property type="entry name" value="HEME OXYGENASE 1, CHLOROPLASTIC-RELATED"/>
    <property type="match status" value="1"/>
</dbReference>
<keyword evidence="13" id="KW-1185">Reference proteome</keyword>
<evidence type="ECO:0000256" key="11">
    <source>
        <dbReference type="ARBA" id="ARBA00023004"/>
    </source>
</evidence>
<dbReference type="OMA" id="WKHIQIC"/>
<dbReference type="Proteomes" id="UP000030689">
    <property type="component" value="Unassembled WGS sequence"/>
</dbReference>
<proteinExistence type="inferred from homology"/>
<dbReference type="PANTHER" id="PTHR35703:SF2">
    <property type="entry name" value="HEME OXYGENASE 1, CHLOROPLASTIC-RELATED"/>
    <property type="match status" value="1"/>
</dbReference>
<dbReference type="GO" id="GO:0004392">
    <property type="term" value="F:heme oxygenase (decyclizing) activity"/>
    <property type="evidence" value="ECO:0007669"/>
    <property type="project" value="UniProtKB-EC"/>
</dbReference>
<reference evidence="12 13" key="1">
    <citation type="journal article" date="2013" name="Front. Plant Sci.">
        <title>The Reference Genome of the Halophytic Plant Eutrema salsugineum.</title>
        <authorList>
            <person name="Yang R."/>
            <person name="Jarvis D.E."/>
            <person name="Chen H."/>
            <person name="Beilstein M.A."/>
            <person name="Grimwood J."/>
            <person name="Jenkins J."/>
            <person name="Shu S."/>
            <person name="Prochnik S."/>
            <person name="Xin M."/>
            <person name="Ma C."/>
            <person name="Schmutz J."/>
            <person name="Wing R.A."/>
            <person name="Mitchell-Olds T."/>
            <person name="Schumaker K.S."/>
            <person name="Wang X."/>
        </authorList>
    </citation>
    <scope>NUCLEOTIDE SEQUENCE [LARGE SCALE GENOMIC DNA]</scope>
</reference>
<keyword evidence="6" id="KW-0349">Heme</keyword>
<dbReference type="SUPFAM" id="SSF48613">
    <property type="entry name" value="Heme oxygenase-like"/>
    <property type="match status" value="1"/>
</dbReference>
<dbReference type="EMBL" id="KI517881">
    <property type="protein sequence ID" value="ESQ29493.1"/>
    <property type="molecule type" value="Genomic_DNA"/>
</dbReference>
<evidence type="ECO:0000256" key="5">
    <source>
        <dbReference type="ARBA" id="ARBA00022531"/>
    </source>
</evidence>
<gene>
    <name evidence="12" type="ORF">EUTSA_v10024132mg</name>
</gene>
<keyword evidence="4" id="KW-0150">Chloroplast</keyword>
<organism evidence="12 13">
    <name type="scientific">Eutrema salsugineum</name>
    <name type="common">Saltwater cress</name>
    <name type="synonym">Sisymbrium salsugineum</name>
    <dbReference type="NCBI Taxonomy" id="72664"/>
    <lineage>
        <taxon>Eukaryota</taxon>
        <taxon>Viridiplantae</taxon>
        <taxon>Streptophyta</taxon>
        <taxon>Embryophyta</taxon>
        <taxon>Tracheophyta</taxon>
        <taxon>Spermatophyta</taxon>
        <taxon>Magnoliopsida</taxon>
        <taxon>eudicotyledons</taxon>
        <taxon>Gunneridae</taxon>
        <taxon>Pentapetalae</taxon>
        <taxon>rosids</taxon>
        <taxon>malvids</taxon>
        <taxon>Brassicales</taxon>
        <taxon>Brassicaceae</taxon>
        <taxon>Eutremeae</taxon>
        <taxon>Eutrema</taxon>
    </lineage>
</organism>
<dbReference type="Gramene" id="ESQ29493">
    <property type="protein sequence ID" value="ESQ29493"/>
    <property type="gene ID" value="EUTSA_v10024132mg"/>
</dbReference>
<comment type="subcellular location">
    <subcellularLocation>
        <location evidence="1">Plastid</location>
        <location evidence="1">Chloroplast</location>
    </subcellularLocation>
</comment>
<evidence type="ECO:0000256" key="9">
    <source>
        <dbReference type="ARBA" id="ARBA00022946"/>
    </source>
</evidence>
<evidence type="ECO:0000256" key="10">
    <source>
        <dbReference type="ARBA" id="ARBA00023002"/>
    </source>
</evidence>
<evidence type="ECO:0000256" key="4">
    <source>
        <dbReference type="ARBA" id="ARBA00022528"/>
    </source>
</evidence>
<keyword evidence="8" id="KW-0479">Metal-binding</keyword>
<accession>V4KQ92</accession>
<protein>
    <recommendedName>
        <fullName evidence="3">heme oxygenase (biliverdin-producing)</fullName>
        <ecNumber evidence="3">1.14.14.18</ecNumber>
    </recommendedName>
</protein>
<dbReference type="STRING" id="72664.V4KQ92"/>
<dbReference type="EC" id="1.14.14.18" evidence="3"/>
<dbReference type="GO" id="GO:0046872">
    <property type="term" value="F:metal ion binding"/>
    <property type="evidence" value="ECO:0007669"/>
    <property type="project" value="UniProtKB-KW"/>
</dbReference>
<evidence type="ECO:0000313" key="13">
    <source>
        <dbReference type="Proteomes" id="UP000030689"/>
    </source>
</evidence>
<dbReference type="AlphaFoldDB" id="V4KQ92"/>
<dbReference type="CDD" id="cd19165">
    <property type="entry name" value="HemeO"/>
    <property type="match status" value="1"/>
</dbReference>
<evidence type="ECO:0000256" key="2">
    <source>
        <dbReference type="ARBA" id="ARBA00006134"/>
    </source>
</evidence>
<dbReference type="InterPro" id="IPR016053">
    <property type="entry name" value="Haem_Oase-like"/>
</dbReference>
<dbReference type="GO" id="GO:0010024">
    <property type="term" value="P:phytochromobilin biosynthetic process"/>
    <property type="evidence" value="ECO:0007669"/>
    <property type="project" value="TreeGrafter"/>
</dbReference>
<name>V4KQ92_EUTSA</name>
<evidence type="ECO:0000256" key="3">
    <source>
        <dbReference type="ARBA" id="ARBA00012360"/>
    </source>
</evidence>
<dbReference type="Gene3D" id="1.20.910.10">
    <property type="entry name" value="Heme oxygenase-like"/>
    <property type="match status" value="1"/>
</dbReference>
<dbReference type="GO" id="GO:0009507">
    <property type="term" value="C:chloroplast"/>
    <property type="evidence" value="ECO:0007669"/>
    <property type="project" value="UniProtKB-SubCell"/>
</dbReference>
<keyword evidence="11" id="KW-0408">Iron</keyword>
<sequence length="137" mass="15939">MMNKSESLVTLTNAEFKNTGLERADRLGKDLEWFKEQGYSIPEPMTPGKIYAQYLKDIEEKDPQAFICHFYMIYFGQSAGGRMVGTKVSKKILDDKELAFYKWGRITLWTIEEKNHCLEEIEESFKLSGEILRLLLS</sequence>
<dbReference type="GO" id="GO:0015979">
    <property type="term" value="P:photosynthesis"/>
    <property type="evidence" value="ECO:0007669"/>
    <property type="project" value="UniProtKB-KW"/>
</dbReference>
<dbReference type="Pfam" id="PF01126">
    <property type="entry name" value="Heme_oxygenase"/>
    <property type="match status" value="1"/>
</dbReference>
<dbReference type="eggNOG" id="KOG4480">
    <property type="taxonomic scope" value="Eukaryota"/>
</dbReference>
<evidence type="ECO:0000256" key="6">
    <source>
        <dbReference type="ARBA" id="ARBA00022617"/>
    </source>
</evidence>
<dbReference type="InterPro" id="IPR016951">
    <property type="entry name" value="Haem_Oase_decyc_pln"/>
</dbReference>
<dbReference type="KEGG" id="eus:EUTSA_v10024132mg"/>
<keyword evidence="9" id="KW-0809">Transit peptide</keyword>
<dbReference type="InterPro" id="IPR002051">
    <property type="entry name" value="Haem_Oase"/>
</dbReference>
<evidence type="ECO:0000313" key="12">
    <source>
        <dbReference type="EMBL" id="ESQ29493.1"/>
    </source>
</evidence>
<dbReference type="GO" id="GO:0006788">
    <property type="term" value="P:heme oxidation"/>
    <property type="evidence" value="ECO:0007669"/>
    <property type="project" value="InterPro"/>
</dbReference>
<dbReference type="InterPro" id="IPR016084">
    <property type="entry name" value="Haem_Oase-like_multi-hlx"/>
</dbReference>
<evidence type="ECO:0000256" key="8">
    <source>
        <dbReference type="ARBA" id="ARBA00022723"/>
    </source>
</evidence>
<keyword evidence="10" id="KW-0560">Oxidoreductase</keyword>
<keyword evidence="5" id="KW-0602">Photosynthesis</keyword>
<keyword evidence="7" id="KW-0934">Plastid</keyword>
<comment type="similarity">
    <text evidence="2">Belongs to the heme oxygenase family.</text>
</comment>
<evidence type="ECO:0000256" key="7">
    <source>
        <dbReference type="ARBA" id="ARBA00022640"/>
    </source>
</evidence>
<evidence type="ECO:0000256" key="1">
    <source>
        <dbReference type="ARBA" id="ARBA00004229"/>
    </source>
</evidence>